<protein>
    <submittedName>
        <fullName evidence="2">Uncharacterized protein</fullName>
    </submittedName>
</protein>
<feature type="transmembrane region" description="Helical" evidence="1">
    <location>
        <begin position="160"/>
        <end position="184"/>
    </location>
</feature>
<keyword evidence="1" id="KW-1133">Transmembrane helix</keyword>
<sequence length="187" mass="22123">MKTLIIITLIYGGISCIFLMFGIIKFILFKRKTKNLFANYYSLTTHKEIKQKQREILNEFLNGSFDLRKKYQFFGFIYKILIFVIIICVLCLYISSIWNLSILLVLFLLLFCTFIVTFYIFLFQKMSNLFYLYIKNNNFTSINFKKASKNILGISPFKNIYIYIILPLMMSISFLILLIILAYLDGA</sequence>
<dbReference type="EMBL" id="AP018493">
    <property type="protein sequence ID" value="BBC61831.1"/>
    <property type="molecule type" value="Genomic_DNA"/>
</dbReference>
<keyword evidence="1" id="KW-0812">Transmembrane</keyword>
<feature type="transmembrane region" description="Helical" evidence="1">
    <location>
        <begin position="6"/>
        <end position="28"/>
    </location>
</feature>
<dbReference type="PROSITE" id="PS51257">
    <property type="entry name" value="PROKAR_LIPOPROTEIN"/>
    <property type="match status" value="1"/>
</dbReference>
<feature type="transmembrane region" description="Helical" evidence="1">
    <location>
        <begin position="76"/>
        <end position="95"/>
    </location>
</feature>
<organism evidence="2 3">
    <name type="scientific">Melissococcus plutonius</name>
    <dbReference type="NCBI Taxonomy" id="33970"/>
    <lineage>
        <taxon>Bacteria</taxon>
        <taxon>Bacillati</taxon>
        <taxon>Bacillota</taxon>
        <taxon>Bacilli</taxon>
        <taxon>Lactobacillales</taxon>
        <taxon>Enterococcaceae</taxon>
        <taxon>Melissococcus</taxon>
    </lineage>
</organism>
<dbReference type="AlphaFoldDB" id="A0A2Z5Y4V7"/>
<reference evidence="2 3" key="1">
    <citation type="submission" date="2018-01" db="EMBL/GenBank/DDBJ databases">
        <title>Whole genome sequence of Melissococcus plutonius DAT561.</title>
        <authorList>
            <person name="Okumura K."/>
            <person name="Takamatsu D."/>
            <person name="Okura M."/>
        </authorList>
    </citation>
    <scope>NUCLEOTIDE SEQUENCE [LARGE SCALE GENOMIC DNA]</scope>
    <source>
        <strain evidence="2 3">DAT561</strain>
        <plasmid evidence="3">pmp1 dat561 dna</plasmid>
    </source>
</reference>
<feature type="transmembrane region" description="Helical" evidence="1">
    <location>
        <begin position="101"/>
        <end position="122"/>
    </location>
</feature>
<evidence type="ECO:0000313" key="3">
    <source>
        <dbReference type="Proteomes" id="UP000269226"/>
    </source>
</evidence>
<keyword evidence="1" id="KW-0472">Membrane</keyword>
<dbReference type="Proteomes" id="UP000269226">
    <property type="component" value="Plasmid pMP1"/>
</dbReference>
<geneLocation type="plasmid" evidence="3">
    <name>pmp1 dat561 dna</name>
</geneLocation>
<evidence type="ECO:0000256" key="1">
    <source>
        <dbReference type="SAM" id="Phobius"/>
    </source>
</evidence>
<accession>A0A2Z5Y4V7</accession>
<name>A0A2Z5Y4V7_9ENTE</name>
<keyword evidence="2" id="KW-0614">Plasmid</keyword>
<proteinExistence type="predicted"/>
<gene>
    <name evidence="2" type="ORF">DAT561_p1131</name>
</gene>
<evidence type="ECO:0000313" key="2">
    <source>
        <dbReference type="EMBL" id="BBC61831.1"/>
    </source>
</evidence>